<dbReference type="InterPro" id="IPR036188">
    <property type="entry name" value="FAD/NAD-bd_sf"/>
</dbReference>
<evidence type="ECO:0000259" key="1">
    <source>
        <dbReference type="Pfam" id="PF01266"/>
    </source>
</evidence>
<dbReference type="EC" id="1.-.-.-" evidence="2"/>
<dbReference type="RefSeq" id="WP_379710322.1">
    <property type="nucleotide sequence ID" value="NZ_JBHTBS010000002.1"/>
</dbReference>
<dbReference type="InterPro" id="IPR006076">
    <property type="entry name" value="FAD-dep_OxRdtase"/>
</dbReference>
<reference evidence="3" key="1">
    <citation type="journal article" date="2019" name="Int. J. Syst. Evol. Microbiol.">
        <title>The Global Catalogue of Microorganisms (GCM) 10K type strain sequencing project: providing services to taxonomists for standard genome sequencing and annotation.</title>
        <authorList>
            <consortium name="The Broad Institute Genomics Platform"/>
            <consortium name="The Broad Institute Genome Sequencing Center for Infectious Disease"/>
            <person name="Wu L."/>
            <person name="Ma J."/>
        </authorList>
    </citation>
    <scope>NUCLEOTIDE SEQUENCE [LARGE SCALE GENOMIC DNA]</scope>
    <source>
        <strain evidence="3">CGMCC 4.1467</strain>
    </source>
</reference>
<dbReference type="Pfam" id="PF01266">
    <property type="entry name" value="DAO"/>
    <property type="match status" value="1"/>
</dbReference>
<comment type="caution">
    <text evidence="2">The sequence shown here is derived from an EMBL/GenBank/DDBJ whole genome shotgun (WGS) entry which is preliminary data.</text>
</comment>
<feature type="domain" description="FAD dependent oxidoreductase" evidence="1">
    <location>
        <begin position="118"/>
        <end position="271"/>
    </location>
</feature>
<dbReference type="Gene3D" id="3.50.50.60">
    <property type="entry name" value="FAD/NAD(P)-binding domain"/>
    <property type="match status" value="1"/>
</dbReference>
<keyword evidence="3" id="KW-1185">Reference proteome</keyword>
<evidence type="ECO:0000313" key="2">
    <source>
        <dbReference type="EMBL" id="MFC7336730.1"/>
    </source>
</evidence>
<accession>A0ABW2L558</accession>
<proteinExistence type="predicted"/>
<dbReference type="SUPFAM" id="SSF54373">
    <property type="entry name" value="FAD-linked reductases, C-terminal domain"/>
    <property type="match status" value="1"/>
</dbReference>
<dbReference type="EMBL" id="JBHTBS010000002">
    <property type="protein sequence ID" value="MFC7336730.1"/>
    <property type="molecule type" value="Genomic_DNA"/>
</dbReference>
<dbReference type="Proteomes" id="UP001596472">
    <property type="component" value="Unassembled WGS sequence"/>
</dbReference>
<keyword evidence="2" id="KW-0560">Oxidoreductase</keyword>
<protein>
    <submittedName>
        <fullName evidence="2">NAD(P)/FAD-dependent oxidoreductase</fullName>
        <ecNumber evidence="2">1.-.-.-</ecNumber>
    </submittedName>
</protein>
<name>A0ABW2L558_9BACT</name>
<dbReference type="GO" id="GO:0016491">
    <property type="term" value="F:oxidoreductase activity"/>
    <property type="evidence" value="ECO:0007669"/>
    <property type="project" value="UniProtKB-KW"/>
</dbReference>
<evidence type="ECO:0000313" key="3">
    <source>
        <dbReference type="Proteomes" id="UP001596472"/>
    </source>
</evidence>
<sequence>MRDDARKGAASPVAAGLLNPVTGKNFEPSWRIGEFLPEAVEFFERVGAEQGRQLWFPLPVVRLVSEKEWRKVSGKLERPEVAPWVEGVEEHLDGWRAAVTLRGGGRVDVKGFCEESRRIFGTGNLPSGKAEVVRCEGAFGLMRGTMGEHRCAKGEILTVRIPGGDESRILIGGGGWMVPVGEGVFRVGATYEWNELNGEPTEAGHLRVSEILGRLGVETWELVSHEAGIRPIVRRSMPLIGRLPDGSLGFNGLGSKGSLYAPGVARRLVEWMLEGREIDEDLDVERWLNPR</sequence>
<gene>
    <name evidence="2" type="ORF">ACFQY0_06045</name>
</gene>
<organism evidence="2 3">
    <name type="scientific">Haloferula chungangensis</name>
    <dbReference type="NCBI Taxonomy" id="1048331"/>
    <lineage>
        <taxon>Bacteria</taxon>
        <taxon>Pseudomonadati</taxon>
        <taxon>Verrucomicrobiota</taxon>
        <taxon>Verrucomicrobiia</taxon>
        <taxon>Verrucomicrobiales</taxon>
        <taxon>Verrucomicrobiaceae</taxon>
        <taxon>Haloferula</taxon>
    </lineage>
</organism>
<dbReference type="Gene3D" id="3.30.9.10">
    <property type="entry name" value="D-Amino Acid Oxidase, subunit A, domain 2"/>
    <property type="match status" value="1"/>
</dbReference>